<organism evidence="1 2">
    <name type="scientific">Chryseomicrobium palamuruense</name>
    <dbReference type="NCBI Taxonomy" id="682973"/>
    <lineage>
        <taxon>Bacteria</taxon>
        <taxon>Bacillati</taxon>
        <taxon>Bacillota</taxon>
        <taxon>Bacilli</taxon>
        <taxon>Bacillales</taxon>
        <taxon>Caryophanaceae</taxon>
        <taxon>Chryseomicrobium</taxon>
    </lineage>
</organism>
<proteinExistence type="predicted"/>
<reference evidence="2" key="1">
    <citation type="journal article" date="2019" name="Int. J. Syst. Evol. Microbiol.">
        <title>The Global Catalogue of Microorganisms (GCM) 10K type strain sequencing project: providing services to taxonomists for standard genome sequencing and annotation.</title>
        <authorList>
            <consortium name="The Broad Institute Genomics Platform"/>
            <consortium name="The Broad Institute Genome Sequencing Center for Infectious Disease"/>
            <person name="Wu L."/>
            <person name="Ma J."/>
        </authorList>
    </citation>
    <scope>NUCLEOTIDE SEQUENCE [LARGE SCALE GENOMIC DNA]</scope>
    <source>
        <strain evidence="2">CCUG 50353</strain>
    </source>
</reference>
<comment type="caution">
    <text evidence="1">The sequence shown here is derived from an EMBL/GenBank/DDBJ whole genome shotgun (WGS) entry which is preliminary data.</text>
</comment>
<dbReference type="Proteomes" id="UP001595733">
    <property type="component" value="Unassembled WGS sequence"/>
</dbReference>
<name>A0ABV8UYS3_9BACL</name>
<evidence type="ECO:0000313" key="2">
    <source>
        <dbReference type="Proteomes" id="UP001595733"/>
    </source>
</evidence>
<protein>
    <submittedName>
        <fullName evidence="1">Uncharacterized protein</fullName>
    </submittedName>
</protein>
<sequence length="92" mass="10395">MRFVLASFFICLLLYGIKADWITSSPPATSTCQNKEEYSLSSSAPDVSLESLYNEREVPLTYPEWLHLVEQLNPPSNLSSSFIVYPVWDSAC</sequence>
<dbReference type="EMBL" id="JBHSEF010000026">
    <property type="protein sequence ID" value="MFC4356130.1"/>
    <property type="molecule type" value="Genomic_DNA"/>
</dbReference>
<dbReference type="RefSeq" id="WP_378142681.1">
    <property type="nucleotide sequence ID" value="NZ_JBHSEF010000026.1"/>
</dbReference>
<evidence type="ECO:0000313" key="1">
    <source>
        <dbReference type="EMBL" id="MFC4356130.1"/>
    </source>
</evidence>
<accession>A0ABV8UYS3</accession>
<gene>
    <name evidence="1" type="ORF">ACFO0S_13800</name>
</gene>
<keyword evidence="2" id="KW-1185">Reference proteome</keyword>